<keyword evidence="2" id="KW-0472">Membrane</keyword>
<dbReference type="InterPro" id="IPR013783">
    <property type="entry name" value="Ig-like_fold"/>
</dbReference>
<evidence type="ECO:0000256" key="2">
    <source>
        <dbReference type="SAM" id="Phobius"/>
    </source>
</evidence>
<dbReference type="Proteomes" id="UP000177362">
    <property type="component" value="Unassembled WGS sequence"/>
</dbReference>
<dbReference type="Gene3D" id="2.60.40.1260">
    <property type="entry name" value="Lamin Tail domain"/>
    <property type="match status" value="2"/>
</dbReference>
<name>A0A1G2KPH6_9BACT</name>
<dbReference type="InterPro" id="IPR000601">
    <property type="entry name" value="PKD_dom"/>
</dbReference>
<protein>
    <recommendedName>
        <fullName evidence="7">PKD domain-containing protein</fullName>
    </recommendedName>
</protein>
<evidence type="ECO:0000259" key="4">
    <source>
        <dbReference type="PROSITE" id="PS51841"/>
    </source>
</evidence>
<dbReference type="AlphaFoldDB" id="A0A1G2KPH6"/>
<dbReference type="InterPro" id="IPR022409">
    <property type="entry name" value="PKD/Chitinase_dom"/>
</dbReference>
<dbReference type="InterPro" id="IPR036415">
    <property type="entry name" value="Lamin_tail_dom_sf"/>
</dbReference>
<dbReference type="Gene3D" id="2.60.40.10">
    <property type="entry name" value="Immunoglobulins"/>
    <property type="match status" value="1"/>
</dbReference>
<reference evidence="5 6" key="1">
    <citation type="journal article" date="2016" name="Nat. Commun.">
        <title>Thousands of microbial genomes shed light on interconnected biogeochemical processes in an aquifer system.</title>
        <authorList>
            <person name="Anantharaman K."/>
            <person name="Brown C.T."/>
            <person name="Hug L.A."/>
            <person name="Sharon I."/>
            <person name="Castelle C.J."/>
            <person name="Probst A.J."/>
            <person name="Thomas B.C."/>
            <person name="Singh A."/>
            <person name="Wilkins M.J."/>
            <person name="Karaoz U."/>
            <person name="Brodie E.L."/>
            <person name="Williams K.H."/>
            <person name="Hubbard S.S."/>
            <person name="Banfield J.F."/>
        </authorList>
    </citation>
    <scope>NUCLEOTIDE SEQUENCE [LARGE SCALE GENOMIC DNA]</scope>
</reference>
<dbReference type="Pfam" id="PF18911">
    <property type="entry name" value="PKD_4"/>
    <property type="match status" value="1"/>
</dbReference>
<keyword evidence="2" id="KW-1133">Transmembrane helix</keyword>
<organism evidence="5 6">
    <name type="scientific">Candidatus Sungbacteria bacterium RIFCSPHIGHO2_02_FULL_49_12</name>
    <dbReference type="NCBI Taxonomy" id="1802271"/>
    <lineage>
        <taxon>Bacteria</taxon>
        <taxon>Candidatus Sungiibacteriota</taxon>
    </lineage>
</organism>
<dbReference type="SUPFAM" id="SSF74853">
    <property type="entry name" value="Lamin A/C globular tail domain"/>
    <property type="match status" value="2"/>
</dbReference>
<accession>A0A1G2KPH6</accession>
<dbReference type="InterPro" id="IPR035986">
    <property type="entry name" value="PKD_dom_sf"/>
</dbReference>
<comment type="caution">
    <text evidence="5">The sequence shown here is derived from an EMBL/GenBank/DDBJ whole genome shotgun (WGS) entry which is preliminary data.</text>
</comment>
<feature type="domain" description="PKD" evidence="3">
    <location>
        <begin position="262"/>
        <end position="312"/>
    </location>
</feature>
<proteinExistence type="predicted"/>
<evidence type="ECO:0000313" key="6">
    <source>
        <dbReference type="Proteomes" id="UP000177362"/>
    </source>
</evidence>
<dbReference type="PROSITE" id="PS51841">
    <property type="entry name" value="LTD"/>
    <property type="match status" value="2"/>
</dbReference>
<dbReference type="EMBL" id="MHQJ01000048">
    <property type="protein sequence ID" value="OHA00401.1"/>
    <property type="molecule type" value="Genomic_DNA"/>
</dbReference>
<dbReference type="CDD" id="cd00146">
    <property type="entry name" value="PKD"/>
    <property type="match status" value="1"/>
</dbReference>
<dbReference type="PROSITE" id="PS50093">
    <property type="entry name" value="PKD"/>
    <property type="match status" value="1"/>
</dbReference>
<evidence type="ECO:0000256" key="1">
    <source>
        <dbReference type="SAM" id="MobiDB-lite"/>
    </source>
</evidence>
<sequence>MYLILPLTIYFLGALLLPAGALAQVVINEVLFDPVGSDTGLEWVEIYNASENPVDLSGWQLYPDGIGYYTFHAGFTIPSHGFVAVNLRVSGTDSATELFHSAASANMGNSSGSLGLFSGEPRSAETIKSFMRYHKPGSSERKTWESTAVEQGLWQAGAFIDISNVAEGSSVGLAQNGITAGFPQAWKVYLSPTKISSNNGETGTTTDDGGGAANPAPINTVPHYVVPRLEVDITTSANGIIGAPHRFQGSAFGSENKKIEGDVRYLWNFSDGSVAEGPGISHTFRFPGTYTVSLDVTSASGAVGSTIREVAVLANTIFVSEVLPGPRGFVEIENTGSDMIDLGGWILRDAPDHYFTLPASTKIRGAGLAVFPNDVIQLLLASSTGLILQYANMSTADAVGLLDYTGGRSTARLADGHWSLANPTPGTKATAGAVVLGSVSQPAKVSLSSSPPAEAVRAEDPPAEVTLEEAPDPIGSGTPEMLAAAGIPVESMNLGYVLFLGAMLLGIGAAVFIVVSKPR</sequence>
<feature type="transmembrane region" description="Helical" evidence="2">
    <location>
        <begin position="494"/>
        <end position="515"/>
    </location>
</feature>
<gene>
    <name evidence="5" type="ORF">A3C11_02290</name>
</gene>
<dbReference type="SUPFAM" id="SSF49299">
    <property type="entry name" value="PKD domain"/>
    <property type="match status" value="1"/>
</dbReference>
<dbReference type="InterPro" id="IPR001322">
    <property type="entry name" value="Lamin_tail_dom"/>
</dbReference>
<dbReference type="STRING" id="1802271.A3C11_02290"/>
<keyword evidence="2" id="KW-0812">Transmembrane</keyword>
<evidence type="ECO:0000259" key="3">
    <source>
        <dbReference type="PROSITE" id="PS50093"/>
    </source>
</evidence>
<dbReference type="Pfam" id="PF00932">
    <property type="entry name" value="LTD"/>
    <property type="match status" value="2"/>
</dbReference>
<feature type="domain" description="LTD" evidence="4">
    <location>
        <begin position="19"/>
        <end position="129"/>
    </location>
</feature>
<dbReference type="SMART" id="SM00089">
    <property type="entry name" value="PKD"/>
    <property type="match status" value="1"/>
</dbReference>
<evidence type="ECO:0000313" key="5">
    <source>
        <dbReference type="EMBL" id="OHA00401.1"/>
    </source>
</evidence>
<evidence type="ECO:0008006" key="7">
    <source>
        <dbReference type="Google" id="ProtNLM"/>
    </source>
</evidence>
<feature type="region of interest" description="Disordered" evidence="1">
    <location>
        <begin position="445"/>
        <end position="464"/>
    </location>
</feature>
<feature type="domain" description="LTD" evidence="4">
    <location>
        <begin position="305"/>
        <end position="443"/>
    </location>
</feature>